<protein>
    <submittedName>
        <fullName evidence="1">Uncharacterized protein</fullName>
    </submittedName>
</protein>
<dbReference type="EMBL" id="HACG01021589">
    <property type="protein sequence ID" value="CEK68454.1"/>
    <property type="molecule type" value="Transcribed_RNA"/>
</dbReference>
<organism evidence="1">
    <name type="scientific">Arion vulgaris</name>
    <dbReference type="NCBI Taxonomy" id="1028688"/>
    <lineage>
        <taxon>Eukaryota</taxon>
        <taxon>Metazoa</taxon>
        <taxon>Spiralia</taxon>
        <taxon>Lophotrochozoa</taxon>
        <taxon>Mollusca</taxon>
        <taxon>Gastropoda</taxon>
        <taxon>Heterobranchia</taxon>
        <taxon>Euthyneura</taxon>
        <taxon>Panpulmonata</taxon>
        <taxon>Eupulmonata</taxon>
        <taxon>Stylommatophora</taxon>
        <taxon>Helicina</taxon>
        <taxon>Arionoidea</taxon>
        <taxon>Arionidae</taxon>
        <taxon>Arion</taxon>
    </lineage>
</organism>
<dbReference type="AlphaFoldDB" id="A0A0B6ZIN7"/>
<gene>
    <name evidence="1" type="primary">ORF66378</name>
</gene>
<proteinExistence type="predicted"/>
<evidence type="ECO:0000313" key="1">
    <source>
        <dbReference type="EMBL" id="CEK68454.1"/>
    </source>
</evidence>
<sequence>MKIMRMAREAEGSREKKDRLRAKFGRERMSQLKMEHSADVLAAHDSGACIPPCS</sequence>
<reference evidence="1" key="1">
    <citation type="submission" date="2014-12" db="EMBL/GenBank/DDBJ databases">
        <title>Insight into the proteome of Arion vulgaris.</title>
        <authorList>
            <person name="Aradska J."/>
            <person name="Bulat T."/>
            <person name="Smidak R."/>
            <person name="Sarate P."/>
            <person name="Gangsoo J."/>
            <person name="Sialana F."/>
            <person name="Bilban M."/>
            <person name="Lubec G."/>
        </authorList>
    </citation>
    <scope>NUCLEOTIDE SEQUENCE</scope>
    <source>
        <tissue evidence="1">Skin</tissue>
    </source>
</reference>
<accession>A0A0B6ZIN7</accession>
<name>A0A0B6ZIN7_9EUPU</name>